<dbReference type="SUPFAM" id="SSF68989">
    <property type="entry name" value="Hemolysin expression modulating protein HHA"/>
    <property type="match status" value="1"/>
</dbReference>
<dbReference type="InterPro" id="IPR036666">
    <property type="entry name" value="HHA_sf"/>
</dbReference>
<protein>
    <submittedName>
        <fullName evidence="1">Uncharacterized protein</fullName>
    </submittedName>
</protein>
<dbReference type="RefSeq" id="WP_126520333.1">
    <property type="nucleotide sequence ID" value="NZ_RXNU01000005.1"/>
</dbReference>
<dbReference type="Gene3D" id="1.20.1280.40">
    <property type="entry name" value="HHA"/>
    <property type="match status" value="1"/>
</dbReference>
<comment type="caution">
    <text evidence="1">The sequence shown here is derived from an EMBL/GenBank/DDBJ whole genome shotgun (WGS) entry which is preliminary data.</text>
</comment>
<dbReference type="OrthoDB" id="6267246at2"/>
<proteinExistence type="predicted"/>
<evidence type="ECO:0000313" key="1">
    <source>
        <dbReference type="EMBL" id="RTR38717.1"/>
    </source>
</evidence>
<reference evidence="1 2" key="1">
    <citation type="submission" date="2018-12" db="EMBL/GenBank/DDBJ databases">
        <authorList>
            <person name="Yu L."/>
        </authorList>
    </citation>
    <scope>NUCLEOTIDE SEQUENCE [LARGE SCALE GENOMIC DNA]</scope>
    <source>
        <strain evidence="1 2">HAW-EB2</strain>
    </source>
</reference>
<gene>
    <name evidence="1" type="ORF">EKG38_11115</name>
</gene>
<organism evidence="1 2">
    <name type="scientific">Shewanella canadensis</name>
    <dbReference type="NCBI Taxonomy" id="271096"/>
    <lineage>
        <taxon>Bacteria</taxon>
        <taxon>Pseudomonadati</taxon>
        <taxon>Pseudomonadota</taxon>
        <taxon>Gammaproteobacteria</taxon>
        <taxon>Alteromonadales</taxon>
        <taxon>Shewanellaceae</taxon>
        <taxon>Shewanella</taxon>
    </lineage>
</organism>
<dbReference type="EMBL" id="RXNU01000005">
    <property type="protein sequence ID" value="RTR38717.1"/>
    <property type="molecule type" value="Genomic_DNA"/>
</dbReference>
<dbReference type="AlphaFoldDB" id="A0A431WTI3"/>
<dbReference type="Proteomes" id="UP000267448">
    <property type="component" value="Unassembled WGS sequence"/>
</dbReference>
<name>A0A431WTI3_9GAMM</name>
<evidence type="ECO:0000313" key="2">
    <source>
        <dbReference type="Proteomes" id="UP000267448"/>
    </source>
</evidence>
<keyword evidence="2" id="KW-1185">Reference proteome</keyword>
<accession>A0A431WTI3</accession>
<sequence length="66" mass="7454">MQTSKIDPMTLDYLFKLRRAQSLNTLETMTEALERDNPLASAQESIAQAWVLREKEIKSGVLTSIA</sequence>